<keyword evidence="2" id="KW-1185">Reference proteome</keyword>
<dbReference type="AlphaFoldDB" id="A0A3M7STN6"/>
<dbReference type="STRING" id="10195.A0A3M7STN6"/>
<comment type="caution">
    <text evidence="1">The sequence shown here is derived from an EMBL/GenBank/DDBJ whole genome shotgun (WGS) entry which is preliminary data.</text>
</comment>
<reference evidence="1 2" key="1">
    <citation type="journal article" date="2018" name="Sci. Rep.">
        <title>Genomic signatures of local adaptation to the degree of environmental predictability in rotifers.</title>
        <authorList>
            <person name="Franch-Gras L."/>
            <person name="Hahn C."/>
            <person name="Garcia-Roger E.M."/>
            <person name="Carmona M.J."/>
            <person name="Serra M."/>
            <person name="Gomez A."/>
        </authorList>
    </citation>
    <scope>NUCLEOTIDE SEQUENCE [LARGE SCALE GENOMIC DNA]</scope>
    <source>
        <strain evidence="1">HYR1</strain>
    </source>
</reference>
<dbReference type="Proteomes" id="UP000276133">
    <property type="component" value="Unassembled WGS sequence"/>
</dbReference>
<dbReference type="EMBL" id="REGN01000789">
    <property type="protein sequence ID" value="RNA39106.1"/>
    <property type="molecule type" value="Genomic_DNA"/>
</dbReference>
<accession>A0A3M7STN6</accession>
<sequence length="97" mass="11187">MQVSSFSRIVFNKPKDISRSSFMYGLYRNVIIKHITYCIPDDAVQYHLVSDATQSSFGYIINNKCAYAGQFNFKCAYLSTNTGRNNYGSHRAETYMR</sequence>
<evidence type="ECO:0000313" key="1">
    <source>
        <dbReference type="EMBL" id="RNA39106.1"/>
    </source>
</evidence>
<evidence type="ECO:0000313" key="2">
    <source>
        <dbReference type="Proteomes" id="UP000276133"/>
    </source>
</evidence>
<protein>
    <submittedName>
        <fullName evidence="1">Uncharacterized protein</fullName>
    </submittedName>
</protein>
<organism evidence="1 2">
    <name type="scientific">Brachionus plicatilis</name>
    <name type="common">Marine rotifer</name>
    <name type="synonym">Brachionus muelleri</name>
    <dbReference type="NCBI Taxonomy" id="10195"/>
    <lineage>
        <taxon>Eukaryota</taxon>
        <taxon>Metazoa</taxon>
        <taxon>Spiralia</taxon>
        <taxon>Gnathifera</taxon>
        <taxon>Rotifera</taxon>
        <taxon>Eurotatoria</taxon>
        <taxon>Monogononta</taxon>
        <taxon>Pseudotrocha</taxon>
        <taxon>Ploima</taxon>
        <taxon>Brachionidae</taxon>
        <taxon>Brachionus</taxon>
    </lineage>
</organism>
<proteinExistence type="predicted"/>
<gene>
    <name evidence="1" type="ORF">BpHYR1_007863</name>
</gene>
<name>A0A3M7STN6_BRAPC</name>